<name>A0A2I0X1U6_9ASPA</name>
<dbReference type="Proteomes" id="UP000233837">
    <property type="component" value="Unassembled WGS sequence"/>
</dbReference>
<accession>A0A2I0X1U6</accession>
<proteinExistence type="predicted"/>
<protein>
    <submittedName>
        <fullName evidence="1">Uncharacterized protein</fullName>
    </submittedName>
</protein>
<evidence type="ECO:0000313" key="1">
    <source>
        <dbReference type="EMBL" id="PKU81886.1"/>
    </source>
</evidence>
<reference evidence="1 2" key="1">
    <citation type="journal article" date="2016" name="Sci. Rep.">
        <title>The Dendrobium catenatum Lindl. genome sequence provides insights into polysaccharide synthase, floral development and adaptive evolution.</title>
        <authorList>
            <person name="Zhang G.Q."/>
            <person name="Xu Q."/>
            <person name="Bian C."/>
            <person name="Tsai W.C."/>
            <person name="Yeh C.M."/>
            <person name="Liu K.W."/>
            <person name="Yoshida K."/>
            <person name="Zhang L.S."/>
            <person name="Chang S.B."/>
            <person name="Chen F."/>
            <person name="Shi Y."/>
            <person name="Su Y.Y."/>
            <person name="Zhang Y.Q."/>
            <person name="Chen L.J."/>
            <person name="Yin Y."/>
            <person name="Lin M."/>
            <person name="Huang H."/>
            <person name="Deng H."/>
            <person name="Wang Z.W."/>
            <person name="Zhu S.L."/>
            <person name="Zhao X."/>
            <person name="Deng C."/>
            <person name="Niu S.C."/>
            <person name="Huang J."/>
            <person name="Wang M."/>
            <person name="Liu G.H."/>
            <person name="Yang H.J."/>
            <person name="Xiao X.J."/>
            <person name="Hsiao Y.Y."/>
            <person name="Wu W.L."/>
            <person name="Chen Y.Y."/>
            <person name="Mitsuda N."/>
            <person name="Ohme-Takagi M."/>
            <person name="Luo Y.B."/>
            <person name="Van de Peer Y."/>
            <person name="Liu Z.J."/>
        </authorList>
    </citation>
    <scope>NUCLEOTIDE SEQUENCE [LARGE SCALE GENOMIC DNA]</scope>
    <source>
        <tissue evidence="1">The whole plant</tissue>
    </source>
</reference>
<keyword evidence="2" id="KW-1185">Reference proteome</keyword>
<gene>
    <name evidence="1" type="ORF">MA16_Dca003903</name>
</gene>
<dbReference type="AlphaFoldDB" id="A0A2I0X1U6"/>
<reference evidence="1 2" key="2">
    <citation type="journal article" date="2017" name="Nature">
        <title>The Apostasia genome and the evolution of orchids.</title>
        <authorList>
            <person name="Zhang G.Q."/>
            <person name="Liu K.W."/>
            <person name="Li Z."/>
            <person name="Lohaus R."/>
            <person name="Hsiao Y.Y."/>
            <person name="Niu S.C."/>
            <person name="Wang J.Y."/>
            <person name="Lin Y.C."/>
            <person name="Xu Q."/>
            <person name="Chen L.J."/>
            <person name="Yoshida K."/>
            <person name="Fujiwara S."/>
            <person name="Wang Z.W."/>
            <person name="Zhang Y.Q."/>
            <person name="Mitsuda N."/>
            <person name="Wang M."/>
            <person name="Liu G.H."/>
            <person name="Pecoraro L."/>
            <person name="Huang H.X."/>
            <person name="Xiao X.J."/>
            <person name="Lin M."/>
            <person name="Wu X.Y."/>
            <person name="Wu W.L."/>
            <person name="Chen Y.Y."/>
            <person name="Chang S.B."/>
            <person name="Sakamoto S."/>
            <person name="Ohme-Takagi M."/>
            <person name="Yagi M."/>
            <person name="Zeng S.J."/>
            <person name="Shen C.Y."/>
            <person name="Yeh C.M."/>
            <person name="Luo Y.B."/>
            <person name="Tsai W.C."/>
            <person name="Van de Peer Y."/>
            <person name="Liu Z.J."/>
        </authorList>
    </citation>
    <scope>NUCLEOTIDE SEQUENCE [LARGE SCALE GENOMIC DNA]</scope>
    <source>
        <tissue evidence="1">The whole plant</tissue>
    </source>
</reference>
<sequence>MPPFPDTDNGITKDSGPLCLLLYLQHQNSSDIQNLFSDFWTQTTESQRIPAPYNSIIISQHIKTSNSENSISSEKSSAA</sequence>
<organism evidence="1 2">
    <name type="scientific">Dendrobium catenatum</name>
    <dbReference type="NCBI Taxonomy" id="906689"/>
    <lineage>
        <taxon>Eukaryota</taxon>
        <taxon>Viridiplantae</taxon>
        <taxon>Streptophyta</taxon>
        <taxon>Embryophyta</taxon>
        <taxon>Tracheophyta</taxon>
        <taxon>Spermatophyta</taxon>
        <taxon>Magnoliopsida</taxon>
        <taxon>Liliopsida</taxon>
        <taxon>Asparagales</taxon>
        <taxon>Orchidaceae</taxon>
        <taxon>Epidendroideae</taxon>
        <taxon>Malaxideae</taxon>
        <taxon>Dendrobiinae</taxon>
        <taxon>Dendrobium</taxon>
    </lineage>
</organism>
<evidence type="ECO:0000313" key="2">
    <source>
        <dbReference type="Proteomes" id="UP000233837"/>
    </source>
</evidence>
<dbReference type="EMBL" id="KZ502211">
    <property type="protein sequence ID" value="PKU81886.1"/>
    <property type="molecule type" value="Genomic_DNA"/>
</dbReference>